<evidence type="ECO:0000313" key="6">
    <source>
        <dbReference type="EMBL" id="MFC1417845.1"/>
    </source>
</evidence>
<name>A0ABV6VVW7_9ACTN</name>
<dbReference type="Pfam" id="PF13535">
    <property type="entry name" value="ATP-grasp_4"/>
    <property type="match status" value="1"/>
</dbReference>
<feature type="domain" description="ATP-grasp" evidence="5">
    <location>
        <begin position="113"/>
        <end position="312"/>
    </location>
</feature>
<keyword evidence="1" id="KW-0436">Ligase</keyword>
<evidence type="ECO:0000313" key="7">
    <source>
        <dbReference type="Proteomes" id="UP001592531"/>
    </source>
</evidence>
<keyword evidence="7" id="KW-1185">Reference proteome</keyword>
<dbReference type="RefSeq" id="WP_380536313.1">
    <property type="nucleotide sequence ID" value="NZ_JBHFAB010000009.1"/>
</dbReference>
<dbReference type="Proteomes" id="UP001592531">
    <property type="component" value="Unassembled WGS sequence"/>
</dbReference>
<dbReference type="SUPFAM" id="SSF56059">
    <property type="entry name" value="Glutathione synthetase ATP-binding domain-like"/>
    <property type="match status" value="1"/>
</dbReference>
<evidence type="ECO:0000256" key="3">
    <source>
        <dbReference type="ARBA" id="ARBA00022840"/>
    </source>
</evidence>
<gene>
    <name evidence="6" type="ORF">ACEZDE_14505</name>
</gene>
<evidence type="ECO:0000256" key="4">
    <source>
        <dbReference type="PROSITE-ProRule" id="PRU00409"/>
    </source>
</evidence>
<evidence type="ECO:0000256" key="1">
    <source>
        <dbReference type="ARBA" id="ARBA00022598"/>
    </source>
</evidence>
<accession>A0ABV6VVW7</accession>
<keyword evidence="2 4" id="KW-0547">Nucleotide-binding</keyword>
<dbReference type="PROSITE" id="PS50975">
    <property type="entry name" value="ATP_GRASP"/>
    <property type="match status" value="1"/>
</dbReference>
<evidence type="ECO:0000256" key="2">
    <source>
        <dbReference type="ARBA" id="ARBA00022741"/>
    </source>
</evidence>
<evidence type="ECO:0000259" key="5">
    <source>
        <dbReference type="PROSITE" id="PS50975"/>
    </source>
</evidence>
<dbReference type="PANTHER" id="PTHR43585">
    <property type="entry name" value="FUMIPYRROLE BIOSYNTHESIS PROTEIN C"/>
    <property type="match status" value="1"/>
</dbReference>
<organism evidence="6 7">
    <name type="scientific">Streptacidiphilus cavernicola</name>
    <dbReference type="NCBI Taxonomy" id="3342716"/>
    <lineage>
        <taxon>Bacteria</taxon>
        <taxon>Bacillati</taxon>
        <taxon>Actinomycetota</taxon>
        <taxon>Actinomycetes</taxon>
        <taxon>Kitasatosporales</taxon>
        <taxon>Streptomycetaceae</taxon>
        <taxon>Streptacidiphilus</taxon>
    </lineage>
</organism>
<dbReference type="InterPro" id="IPR052032">
    <property type="entry name" value="ATP-dep_AA_Ligase"/>
</dbReference>
<dbReference type="PANTHER" id="PTHR43585:SF2">
    <property type="entry name" value="ATP-GRASP ENZYME FSQD"/>
    <property type="match status" value="1"/>
</dbReference>
<comment type="caution">
    <text evidence="6">The sequence shown here is derived from an EMBL/GenBank/DDBJ whole genome shotgun (WGS) entry which is preliminary data.</text>
</comment>
<reference evidence="6 7" key="1">
    <citation type="submission" date="2024-09" db="EMBL/GenBank/DDBJ databases">
        <authorList>
            <person name="Lee S.D."/>
        </authorList>
    </citation>
    <scope>NUCLEOTIDE SEQUENCE [LARGE SCALE GENOMIC DNA]</scope>
    <source>
        <strain evidence="6 7">N8-3</strain>
    </source>
</reference>
<dbReference type="NCBIfam" id="NF005543">
    <property type="entry name" value="PRK07206.1"/>
    <property type="match status" value="1"/>
</dbReference>
<sequence length="413" mass="44012">MTLRFGIVDGYSTGRFLVGQLRDSGAECVHVASQSDMPAYFSSSHDPSNYIADLGHDADPRRTADRLRELGVSAVLPGTESGVLLADRLGDLLGTPGNDPALSEARRSKPLMAETALAAGVRAPLGLRVDSPAQARAWCVERGVTEAVVKPVDSAGSDNVHFCGSPDEVAEATAVVLAGHNLYGARNVTALVQERVFGPEFYANTVSVDGEHKIAEMWRYTKRLGPGMSPVYDYEEPVPVGADEYRQVSAHVRGALTALGIRNGAAHTEVILTAEGPVLIETGARLGGATTPWLVEKFCGVSQTRLLTTALVDPSAFRGFDDSRVAWSEHVRNVSFINPVAGVARSDDWRTWLGSLPSCAEVVSGVAVGQTVPVTVGLTVSPGFAYLVSDRAADVERDYALLRAHEEQGLYLN</sequence>
<dbReference type="Gene3D" id="3.30.470.20">
    <property type="entry name" value="ATP-grasp fold, B domain"/>
    <property type="match status" value="1"/>
</dbReference>
<proteinExistence type="predicted"/>
<dbReference type="EMBL" id="JBHFAB010000009">
    <property type="protein sequence ID" value="MFC1417845.1"/>
    <property type="molecule type" value="Genomic_DNA"/>
</dbReference>
<protein>
    <submittedName>
        <fullName evidence="6">ATP-grasp domain-containing protein</fullName>
    </submittedName>
</protein>
<keyword evidence="3 4" id="KW-0067">ATP-binding</keyword>
<dbReference type="InterPro" id="IPR011761">
    <property type="entry name" value="ATP-grasp"/>
</dbReference>